<proteinExistence type="predicted"/>
<keyword evidence="1" id="KW-0732">Signal</keyword>
<keyword evidence="3" id="KW-1185">Reference proteome</keyword>
<name>A0A078B084_STYLE</name>
<accession>A0A078B084</accession>
<dbReference type="EMBL" id="CCKQ01016033">
    <property type="protein sequence ID" value="CDW87899.1"/>
    <property type="molecule type" value="Genomic_DNA"/>
</dbReference>
<dbReference type="Proteomes" id="UP000039865">
    <property type="component" value="Unassembled WGS sequence"/>
</dbReference>
<evidence type="ECO:0000313" key="3">
    <source>
        <dbReference type="Proteomes" id="UP000039865"/>
    </source>
</evidence>
<gene>
    <name evidence="2" type="primary">Contig9517.g10178</name>
    <name evidence="2" type="ORF">STYLEM_17013</name>
</gene>
<feature type="signal peptide" evidence="1">
    <location>
        <begin position="1"/>
        <end position="16"/>
    </location>
</feature>
<evidence type="ECO:0000313" key="2">
    <source>
        <dbReference type="EMBL" id="CDW87899.1"/>
    </source>
</evidence>
<evidence type="ECO:0000256" key="1">
    <source>
        <dbReference type="SAM" id="SignalP"/>
    </source>
</evidence>
<dbReference type="AlphaFoldDB" id="A0A078B084"/>
<reference evidence="2 3" key="1">
    <citation type="submission" date="2014-06" db="EMBL/GenBank/DDBJ databases">
        <authorList>
            <person name="Swart Estienne"/>
        </authorList>
    </citation>
    <scope>NUCLEOTIDE SEQUENCE [LARGE SCALE GENOMIC DNA]</scope>
    <source>
        <strain evidence="2 3">130c</strain>
    </source>
</reference>
<protein>
    <submittedName>
        <fullName evidence="2">Uncharacterized protein</fullName>
    </submittedName>
</protein>
<feature type="chain" id="PRO_5001729768" evidence="1">
    <location>
        <begin position="17"/>
        <end position="194"/>
    </location>
</feature>
<sequence>MNKALVLSLFLGLCAASLNQGWYYPNSDGSYETIVDEDFAGLAYQLQADAGYGSIYYTENSPDVHAKVHLAHFWHQEWAFFFFPFYFEPYTQGISWVRPESGDKFHVYAKGEKYLRLLAFVTFQKENMETFETSMVDYLEDDNYSPYPKQLVYDADYVQEQDDAYWKYNFSQKLKLGDFLTNANKPWYDWKQLF</sequence>
<organism evidence="2 3">
    <name type="scientific">Stylonychia lemnae</name>
    <name type="common">Ciliate</name>
    <dbReference type="NCBI Taxonomy" id="5949"/>
    <lineage>
        <taxon>Eukaryota</taxon>
        <taxon>Sar</taxon>
        <taxon>Alveolata</taxon>
        <taxon>Ciliophora</taxon>
        <taxon>Intramacronucleata</taxon>
        <taxon>Spirotrichea</taxon>
        <taxon>Stichotrichia</taxon>
        <taxon>Sporadotrichida</taxon>
        <taxon>Oxytrichidae</taxon>
        <taxon>Stylonychinae</taxon>
        <taxon>Stylonychia</taxon>
    </lineage>
</organism>
<dbReference type="InParanoid" id="A0A078B084"/>